<dbReference type="CDD" id="cd04515">
    <property type="entry name" value="Alpha_kinase"/>
    <property type="match status" value="1"/>
</dbReference>
<keyword evidence="1" id="KW-0723">Serine/threonine-protein kinase</keyword>
<dbReference type="InterPro" id="IPR004166">
    <property type="entry name" value="a-kinase_dom"/>
</dbReference>
<accession>A0AAD6V4I5</accession>
<reference evidence="8" key="1">
    <citation type="submission" date="2023-03" db="EMBL/GenBank/DDBJ databases">
        <title>Massive genome expansion in bonnet fungi (Mycena s.s.) driven by repeated elements and novel gene families across ecological guilds.</title>
        <authorList>
            <consortium name="Lawrence Berkeley National Laboratory"/>
            <person name="Harder C.B."/>
            <person name="Miyauchi S."/>
            <person name="Viragh M."/>
            <person name="Kuo A."/>
            <person name="Thoen E."/>
            <person name="Andreopoulos B."/>
            <person name="Lu D."/>
            <person name="Skrede I."/>
            <person name="Drula E."/>
            <person name="Henrissat B."/>
            <person name="Morin E."/>
            <person name="Kohler A."/>
            <person name="Barry K."/>
            <person name="LaButti K."/>
            <person name="Morin E."/>
            <person name="Salamov A."/>
            <person name="Lipzen A."/>
            <person name="Mereny Z."/>
            <person name="Hegedus B."/>
            <person name="Baldrian P."/>
            <person name="Stursova M."/>
            <person name="Weitz H."/>
            <person name="Taylor A."/>
            <person name="Grigoriev I.V."/>
            <person name="Nagy L.G."/>
            <person name="Martin F."/>
            <person name="Kauserud H."/>
        </authorList>
    </citation>
    <scope>NUCLEOTIDE SEQUENCE</scope>
    <source>
        <strain evidence="8">9144</strain>
    </source>
</reference>
<evidence type="ECO:0000259" key="7">
    <source>
        <dbReference type="PROSITE" id="PS51158"/>
    </source>
</evidence>
<dbReference type="GO" id="GO:1903013">
    <property type="term" value="P:response to differentiation-inducing factor 1"/>
    <property type="evidence" value="ECO:0007669"/>
    <property type="project" value="TreeGrafter"/>
</dbReference>
<keyword evidence="4 8" id="KW-0418">Kinase</keyword>
<evidence type="ECO:0000256" key="4">
    <source>
        <dbReference type="ARBA" id="ARBA00022777"/>
    </source>
</evidence>
<dbReference type="AlphaFoldDB" id="A0AAD6V4I5"/>
<comment type="caution">
    <text evidence="8">The sequence shown here is derived from an EMBL/GenBank/DDBJ whole genome shotgun (WGS) entry which is preliminary data.</text>
</comment>
<keyword evidence="2" id="KW-0808">Transferase</keyword>
<proteinExistence type="predicted"/>
<evidence type="ECO:0000256" key="2">
    <source>
        <dbReference type="ARBA" id="ARBA00022679"/>
    </source>
</evidence>
<gene>
    <name evidence="8" type="ORF">GGX14DRAFT_659983</name>
</gene>
<evidence type="ECO:0000313" key="8">
    <source>
        <dbReference type="EMBL" id="KAJ7200606.1"/>
    </source>
</evidence>
<evidence type="ECO:0000313" key="9">
    <source>
        <dbReference type="Proteomes" id="UP001219525"/>
    </source>
</evidence>
<organism evidence="8 9">
    <name type="scientific">Mycena pura</name>
    <dbReference type="NCBI Taxonomy" id="153505"/>
    <lineage>
        <taxon>Eukaryota</taxon>
        <taxon>Fungi</taxon>
        <taxon>Dikarya</taxon>
        <taxon>Basidiomycota</taxon>
        <taxon>Agaricomycotina</taxon>
        <taxon>Agaricomycetes</taxon>
        <taxon>Agaricomycetidae</taxon>
        <taxon>Agaricales</taxon>
        <taxon>Marasmiineae</taxon>
        <taxon>Mycenaceae</taxon>
        <taxon>Mycena</taxon>
    </lineage>
</organism>
<dbReference type="GO" id="GO:0004674">
    <property type="term" value="F:protein serine/threonine kinase activity"/>
    <property type="evidence" value="ECO:0007669"/>
    <property type="project" value="UniProtKB-KW"/>
</dbReference>
<dbReference type="EMBL" id="JARJCW010000062">
    <property type="protein sequence ID" value="KAJ7200606.1"/>
    <property type="molecule type" value="Genomic_DNA"/>
</dbReference>
<dbReference type="InterPro" id="IPR011009">
    <property type="entry name" value="Kinase-like_dom_sf"/>
</dbReference>
<sequence length="581" mass="63429">MSVNQCLSLGPDTAAMNCNLTFPLKNTPGLCAGCTILATLSGEALKRTQGYLQCISCGTRYRGLQVDGGLVCAVCAKIEGIAPLPSSAAQLEEQRRIDKMGNINLQKLKARQAATGAIVPSSTPATILPKKVTIAVDAYIGGGTGKAKAQSAIGTLPLEFELDDSMFGMIIPHFLQSINPTWELRQENPLEIDDVQIRFLHNTGLQCDFDWTLRDFVQANNNNVFAKECPATFKAAAKKIGVFPAFIYLELHVQSDLYQKRTHEPIQLSGPGKRKFTGNDDRKSKRTQLSNVARPAPMVSSFRPPAEYTAPASRTQVALSKLAFTVADDGTVEFDELSSEDVASPTYIHDEKLGKGTMKIVFKVDTPSATYVAKRFYRASADASSGVSVEKNRDLLLDEMVLLGQTGYFLQNFYERGKEFDVDLDNSLMVSEAWLATETITEEGNACPAAGIEEDDYDTARTSGITWLLEPFRGGPVKKHCGTLLRNTMFSPGRLAATINAFIHFTYLYSQKSMVLSMKVKIGGKEKNIIFDPMTHTPNGATGPGDHGKDGIEDFVQNHKCNQKCMALGLESLAEEESDGE</sequence>
<keyword evidence="3" id="KW-0547">Nucleotide-binding</keyword>
<evidence type="ECO:0000256" key="1">
    <source>
        <dbReference type="ARBA" id="ARBA00022527"/>
    </source>
</evidence>
<evidence type="ECO:0000256" key="5">
    <source>
        <dbReference type="ARBA" id="ARBA00022840"/>
    </source>
</evidence>
<keyword evidence="9" id="KW-1185">Reference proteome</keyword>
<name>A0AAD6V4I5_9AGAR</name>
<protein>
    <submittedName>
        <fullName evidence="8">Kinase-like domain-containing protein</fullName>
    </submittedName>
</protein>
<dbReference type="Pfam" id="PF02816">
    <property type="entry name" value="Alpha_kinase"/>
    <property type="match status" value="1"/>
</dbReference>
<keyword evidence="5" id="KW-0067">ATP-binding</keyword>
<dbReference type="GO" id="GO:0031037">
    <property type="term" value="P:myosin II filament disassembly"/>
    <property type="evidence" value="ECO:0007669"/>
    <property type="project" value="TreeGrafter"/>
</dbReference>
<dbReference type="GO" id="GO:0005524">
    <property type="term" value="F:ATP binding"/>
    <property type="evidence" value="ECO:0007669"/>
    <property type="project" value="UniProtKB-KW"/>
</dbReference>
<evidence type="ECO:0000256" key="3">
    <source>
        <dbReference type="ARBA" id="ARBA00022741"/>
    </source>
</evidence>
<dbReference type="Proteomes" id="UP001219525">
    <property type="component" value="Unassembled WGS sequence"/>
</dbReference>
<dbReference type="PANTHER" id="PTHR45992:SF2">
    <property type="entry name" value="EUKARYOTIC ELONGATION FACTOR 2 KINASE"/>
    <property type="match status" value="1"/>
</dbReference>
<evidence type="ECO:0000256" key="6">
    <source>
        <dbReference type="SAM" id="MobiDB-lite"/>
    </source>
</evidence>
<dbReference type="InterPro" id="IPR051852">
    <property type="entry name" value="Alpha-type_PK"/>
</dbReference>
<dbReference type="PROSITE" id="PS51158">
    <property type="entry name" value="ALPHA_KINASE"/>
    <property type="match status" value="1"/>
</dbReference>
<dbReference type="PANTHER" id="PTHR45992">
    <property type="entry name" value="EUKARYOTIC ELONGATION FACTOR 2 KINASE-RELATED"/>
    <property type="match status" value="1"/>
</dbReference>
<dbReference type="Gene3D" id="3.20.200.10">
    <property type="entry name" value="MHCK/EF2 kinase"/>
    <property type="match status" value="1"/>
</dbReference>
<feature type="region of interest" description="Disordered" evidence="6">
    <location>
        <begin position="264"/>
        <end position="304"/>
    </location>
</feature>
<dbReference type="SUPFAM" id="SSF56112">
    <property type="entry name" value="Protein kinase-like (PK-like)"/>
    <property type="match status" value="1"/>
</dbReference>
<feature type="domain" description="Alpha-type protein kinase" evidence="7">
    <location>
        <begin position="324"/>
        <end position="573"/>
    </location>
</feature>